<dbReference type="AlphaFoldDB" id="A0A841GUB9"/>
<feature type="region of interest" description="Disordered" evidence="1">
    <location>
        <begin position="236"/>
        <end position="279"/>
    </location>
</feature>
<organism evidence="3 4">
    <name type="scientific">Longimicrobium terrae</name>
    <dbReference type="NCBI Taxonomy" id="1639882"/>
    <lineage>
        <taxon>Bacteria</taxon>
        <taxon>Pseudomonadati</taxon>
        <taxon>Gemmatimonadota</taxon>
        <taxon>Longimicrobiia</taxon>
        <taxon>Longimicrobiales</taxon>
        <taxon>Longimicrobiaceae</taxon>
        <taxon>Longimicrobium</taxon>
    </lineage>
</organism>
<dbReference type="Proteomes" id="UP000582837">
    <property type="component" value="Unassembled WGS sequence"/>
</dbReference>
<evidence type="ECO:0000313" key="4">
    <source>
        <dbReference type="Proteomes" id="UP000582837"/>
    </source>
</evidence>
<accession>A0A841GUB9</accession>
<gene>
    <name evidence="3" type="ORF">HNQ61_000144</name>
</gene>
<feature type="chain" id="PRO_5032687971" evidence="2">
    <location>
        <begin position="26"/>
        <end position="484"/>
    </location>
</feature>
<feature type="compositionally biased region" description="Low complexity" evidence="1">
    <location>
        <begin position="240"/>
        <end position="250"/>
    </location>
</feature>
<proteinExistence type="predicted"/>
<evidence type="ECO:0000313" key="3">
    <source>
        <dbReference type="EMBL" id="MBB6068533.1"/>
    </source>
</evidence>
<comment type="caution">
    <text evidence="3">The sequence shown here is derived from an EMBL/GenBank/DDBJ whole genome shotgun (WGS) entry which is preliminary data.</text>
</comment>
<dbReference type="RefSeq" id="WP_170030707.1">
    <property type="nucleotide sequence ID" value="NZ_JABDTL010000001.1"/>
</dbReference>
<keyword evidence="4" id="KW-1185">Reference proteome</keyword>
<dbReference type="PROSITE" id="PS51257">
    <property type="entry name" value="PROKAR_LIPOPROTEIN"/>
    <property type="match status" value="1"/>
</dbReference>
<name>A0A841GUB9_9BACT</name>
<evidence type="ECO:0000256" key="1">
    <source>
        <dbReference type="SAM" id="MobiDB-lite"/>
    </source>
</evidence>
<dbReference type="EMBL" id="JACHIA010000001">
    <property type="protein sequence ID" value="MBB6068533.1"/>
    <property type="molecule type" value="Genomic_DNA"/>
</dbReference>
<evidence type="ECO:0000256" key="2">
    <source>
        <dbReference type="SAM" id="SignalP"/>
    </source>
</evidence>
<reference evidence="3 4" key="1">
    <citation type="submission" date="2020-08" db="EMBL/GenBank/DDBJ databases">
        <title>Genomic Encyclopedia of Type Strains, Phase IV (KMG-IV): sequencing the most valuable type-strain genomes for metagenomic binning, comparative biology and taxonomic classification.</title>
        <authorList>
            <person name="Goeker M."/>
        </authorList>
    </citation>
    <scope>NUCLEOTIDE SEQUENCE [LARGE SCALE GENOMIC DNA]</scope>
    <source>
        <strain evidence="3 4">DSM 29007</strain>
    </source>
</reference>
<protein>
    <submittedName>
        <fullName evidence="3">Uncharacterized protein</fullName>
    </submittedName>
</protein>
<feature type="compositionally biased region" description="Basic and acidic residues" evidence="1">
    <location>
        <begin position="251"/>
        <end position="266"/>
    </location>
</feature>
<feature type="signal peptide" evidence="2">
    <location>
        <begin position="1"/>
        <end position="25"/>
    </location>
</feature>
<keyword evidence="2" id="KW-0732">Signal</keyword>
<sequence>MTIRSLARTLLTAAGLMLAASCAWSEHGMYGPSLPSIGPRTELAQASWTPRSGAGEIAAWMREGCKRPAGGKQACVERALTGLIDPAGIAKSMEVLDTLTAQDGEVRLNAHALAHGLGISAYRSPETLAATFAGCTPSQMSGCYHGVVQGYFLALKSAGKPVGKTELDGVCAPHRASPFLFFQCAHGMGHGLMAVHANHVPMALEACDQASENFIRESCYGGVFMENLVNVSHPHHTAEGHAGTQHGAAAADEHAGHDMPADEHAGHTMPAAGYSPNDTVTDEHAGHDMPAAEHAGHDMGADAHAGHGMAARGAWKALDRSDPHYPCNAVNARYGNACYSMQTSVMLYFNNGDITQTASNCAQAPEAFRPACFASLGRDITALTEQNHARSLELCGRAEGRGQLWCVQGVAQNLVNVSADPDEGLRFCRIVTDGAIKSDCYRIVGESIQALEGTPERRAARCETAEPGMAAACRRGAGLPAAER</sequence>